<sequence length="171" mass="17852">MPGWPRLGVVNDPTADPYRQPPADPYAGQGETMPVPQPPPPAPGYYPTSTPPGSPTAPMPPGTQYPAQPGYPQQGYQQPGYAPPGYGQPAVDPATGLPLSDKSKVVAGVLQLVLGGFGVGRFYTGHTSMAIAQIAVTWLTCGLGALWPLIDGILILVQPNQTDAQGRILRS</sequence>
<feature type="compositionally biased region" description="Low complexity" evidence="5">
    <location>
        <begin position="64"/>
        <end position="89"/>
    </location>
</feature>
<feature type="compositionally biased region" description="Pro residues" evidence="5">
    <location>
        <begin position="35"/>
        <end position="63"/>
    </location>
</feature>
<evidence type="ECO:0000256" key="1">
    <source>
        <dbReference type="ARBA" id="ARBA00004141"/>
    </source>
</evidence>
<feature type="transmembrane region" description="Helical" evidence="6">
    <location>
        <begin position="130"/>
        <end position="157"/>
    </location>
</feature>
<keyword evidence="4 6" id="KW-0472">Membrane</keyword>
<dbReference type="EMBL" id="BAAALS010000040">
    <property type="protein sequence ID" value="GAA1774800.1"/>
    <property type="molecule type" value="Genomic_DNA"/>
</dbReference>
<feature type="region of interest" description="Disordered" evidence="5">
    <location>
        <begin position="1"/>
        <end position="89"/>
    </location>
</feature>
<dbReference type="InterPro" id="IPR007829">
    <property type="entry name" value="TM2"/>
</dbReference>
<comment type="caution">
    <text evidence="8">The sequence shown here is derived from an EMBL/GenBank/DDBJ whole genome shotgun (WGS) entry which is preliminary data.</text>
</comment>
<dbReference type="Proteomes" id="UP001500655">
    <property type="component" value="Unassembled WGS sequence"/>
</dbReference>
<proteinExistence type="predicted"/>
<evidence type="ECO:0000313" key="9">
    <source>
        <dbReference type="Proteomes" id="UP001500655"/>
    </source>
</evidence>
<keyword evidence="3 6" id="KW-1133">Transmembrane helix</keyword>
<evidence type="ECO:0000256" key="4">
    <source>
        <dbReference type="ARBA" id="ARBA00023136"/>
    </source>
</evidence>
<evidence type="ECO:0000256" key="6">
    <source>
        <dbReference type="SAM" id="Phobius"/>
    </source>
</evidence>
<keyword evidence="2 6" id="KW-0812">Transmembrane</keyword>
<feature type="transmembrane region" description="Helical" evidence="6">
    <location>
        <begin position="105"/>
        <end position="124"/>
    </location>
</feature>
<reference evidence="9" key="1">
    <citation type="journal article" date="2019" name="Int. J. Syst. Evol. Microbiol.">
        <title>The Global Catalogue of Microorganisms (GCM) 10K type strain sequencing project: providing services to taxonomists for standard genome sequencing and annotation.</title>
        <authorList>
            <consortium name="The Broad Institute Genomics Platform"/>
            <consortium name="The Broad Institute Genome Sequencing Center for Infectious Disease"/>
            <person name="Wu L."/>
            <person name="Ma J."/>
        </authorList>
    </citation>
    <scope>NUCLEOTIDE SEQUENCE [LARGE SCALE GENOMIC DNA]</scope>
    <source>
        <strain evidence="9">JCM 13249</strain>
    </source>
</reference>
<protein>
    <recommendedName>
        <fullName evidence="7">TM2 domain-containing protein</fullName>
    </recommendedName>
</protein>
<comment type="subcellular location">
    <subcellularLocation>
        <location evidence="1">Membrane</location>
        <topology evidence="1">Multi-pass membrane protein</topology>
    </subcellularLocation>
</comment>
<evidence type="ECO:0000313" key="8">
    <source>
        <dbReference type="EMBL" id="GAA1774800.1"/>
    </source>
</evidence>
<feature type="domain" description="TM2" evidence="7">
    <location>
        <begin position="101"/>
        <end position="153"/>
    </location>
</feature>
<keyword evidence="9" id="KW-1185">Reference proteome</keyword>
<evidence type="ECO:0000256" key="2">
    <source>
        <dbReference type="ARBA" id="ARBA00022692"/>
    </source>
</evidence>
<organism evidence="8 9">
    <name type="scientific">Luedemannella helvata</name>
    <dbReference type="NCBI Taxonomy" id="349315"/>
    <lineage>
        <taxon>Bacteria</taxon>
        <taxon>Bacillati</taxon>
        <taxon>Actinomycetota</taxon>
        <taxon>Actinomycetes</taxon>
        <taxon>Micromonosporales</taxon>
        <taxon>Micromonosporaceae</taxon>
        <taxon>Luedemannella</taxon>
    </lineage>
</organism>
<accession>A0ABP4XEL4</accession>
<evidence type="ECO:0000256" key="3">
    <source>
        <dbReference type="ARBA" id="ARBA00022989"/>
    </source>
</evidence>
<evidence type="ECO:0000259" key="7">
    <source>
        <dbReference type="Pfam" id="PF05154"/>
    </source>
</evidence>
<dbReference type="Pfam" id="PF05154">
    <property type="entry name" value="TM2"/>
    <property type="match status" value="1"/>
</dbReference>
<gene>
    <name evidence="8" type="ORF">GCM10009681_52950</name>
</gene>
<name>A0ABP4XEL4_9ACTN</name>
<evidence type="ECO:0000256" key="5">
    <source>
        <dbReference type="SAM" id="MobiDB-lite"/>
    </source>
</evidence>